<feature type="transmembrane region" description="Helical" evidence="5">
    <location>
        <begin position="80"/>
        <end position="97"/>
    </location>
</feature>
<dbReference type="InterPro" id="IPR032675">
    <property type="entry name" value="LRR_dom_sf"/>
</dbReference>
<name>A0A9P4X0N6_9PLEO</name>
<evidence type="ECO:0000256" key="5">
    <source>
        <dbReference type="SAM" id="Phobius"/>
    </source>
</evidence>
<dbReference type="PANTHER" id="PTHR23514">
    <property type="entry name" value="BYPASS OF STOP CODON PROTEIN 6"/>
    <property type="match status" value="1"/>
</dbReference>
<dbReference type="GO" id="GO:0016020">
    <property type="term" value="C:membrane"/>
    <property type="evidence" value="ECO:0007669"/>
    <property type="project" value="UniProtKB-SubCell"/>
</dbReference>
<protein>
    <recommendedName>
        <fullName evidence="8">F-box domain-containing protein</fullName>
    </recommendedName>
</protein>
<gene>
    <name evidence="6" type="ORF">E8E12_010863</name>
</gene>
<evidence type="ECO:0000256" key="4">
    <source>
        <dbReference type="ARBA" id="ARBA00023136"/>
    </source>
</evidence>
<organism evidence="6 7">
    <name type="scientific">Didymella heteroderae</name>
    <dbReference type="NCBI Taxonomy" id="1769908"/>
    <lineage>
        <taxon>Eukaryota</taxon>
        <taxon>Fungi</taxon>
        <taxon>Dikarya</taxon>
        <taxon>Ascomycota</taxon>
        <taxon>Pezizomycotina</taxon>
        <taxon>Dothideomycetes</taxon>
        <taxon>Pleosporomycetidae</taxon>
        <taxon>Pleosporales</taxon>
        <taxon>Pleosporineae</taxon>
        <taxon>Didymellaceae</taxon>
        <taxon>Didymella</taxon>
    </lineage>
</organism>
<comment type="subcellular location">
    <subcellularLocation>
        <location evidence="1">Membrane</location>
        <topology evidence="1">Multi-pass membrane protein</topology>
    </subcellularLocation>
</comment>
<dbReference type="Gene3D" id="3.80.10.10">
    <property type="entry name" value="Ribonuclease Inhibitor"/>
    <property type="match status" value="1"/>
</dbReference>
<sequence length="632" mass="72253">MLAVGLKIDKGRTSQAAQPAAVVSIRKQGDKDVVAALKSPPVYLLSMFYFFMLGTGITASGWVVEYLIEARNGKLPKAGYIFAALAGGIFLGRIVLAQSTYRYGERRMTLAHPSGRKTRQSTFTKSLDDLPEELMVITLDAIVNSLNISRPDEYYKALHSLCLTSRRYHRLAKPYLYACVDNRCFDPATILRAYSNQPDMRGSAKRIIWVDDASFHDFLSKTKLRYELRHPERRELCKAIGTMGLQHLEERVVSHAIKYQSSDDLLTLFLILNPDVEILEVADANIRIRPHGYWNTSPLWTRMMRLAALGSLERMQHFRHLHRLIIRMGPISLQSVVLFLNLPALHEFVLANAFHAGPLWMSVALQSKSTVQRLSIEGSLIDTDAISECVNAIKCLTEFRFEFCDADNAFDEQIMDDGYPEFSYKALSTALAPHKRTLQTLRIVNLENHRYLDDGSDDTLGSLRDMTNVREIKVSLRGFRAESEERLQDHANLHDNLPPNINYLRVYVEKCTIEDDPYESQWWKVSLRNLAQDCRASYPHLKTIVVSDKPIGVLPIDEDVRKLRAQFKEQGVSFSIKGEHRVTPIPAVQEWKKLTADRDVILNGMSWKSKLHAIHLYDDYENECLLRNWRGL</sequence>
<keyword evidence="3 5" id="KW-1133">Transmembrane helix</keyword>
<keyword evidence="2 5" id="KW-0812">Transmembrane</keyword>
<dbReference type="SUPFAM" id="SSF103473">
    <property type="entry name" value="MFS general substrate transporter"/>
    <property type="match status" value="1"/>
</dbReference>
<dbReference type="OrthoDB" id="3783630at2759"/>
<keyword evidence="4 5" id="KW-0472">Membrane</keyword>
<accession>A0A9P4X0N6</accession>
<evidence type="ECO:0000256" key="2">
    <source>
        <dbReference type="ARBA" id="ARBA00022692"/>
    </source>
</evidence>
<feature type="transmembrane region" description="Helical" evidence="5">
    <location>
        <begin position="324"/>
        <end position="342"/>
    </location>
</feature>
<evidence type="ECO:0008006" key="8">
    <source>
        <dbReference type="Google" id="ProtNLM"/>
    </source>
</evidence>
<keyword evidence="7" id="KW-1185">Reference proteome</keyword>
<dbReference type="PANTHER" id="PTHR23514:SF16">
    <property type="entry name" value="TRANSPORTER, PUTATIVE (AFU_ORTHOLOGUE AFUA_2G17270)-RELATED"/>
    <property type="match status" value="1"/>
</dbReference>
<dbReference type="InterPro" id="IPR036259">
    <property type="entry name" value="MFS_trans_sf"/>
</dbReference>
<evidence type="ECO:0000256" key="1">
    <source>
        <dbReference type="ARBA" id="ARBA00004141"/>
    </source>
</evidence>
<reference evidence="6" key="1">
    <citation type="submission" date="2019-04" db="EMBL/GenBank/DDBJ databases">
        <title>Sequencing of skin fungus with MAO and IRED activity.</title>
        <authorList>
            <person name="Marsaioli A.J."/>
            <person name="Bonatto J.M.C."/>
            <person name="Reis Junior O."/>
        </authorList>
    </citation>
    <scope>NUCLEOTIDE SEQUENCE</scope>
    <source>
        <strain evidence="6">28M1</strain>
    </source>
</reference>
<evidence type="ECO:0000256" key="3">
    <source>
        <dbReference type="ARBA" id="ARBA00022989"/>
    </source>
</evidence>
<comment type="caution">
    <text evidence="6">The sequence shown here is derived from an EMBL/GenBank/DDBJ whole genome shotgun (WGS) entry which is preliminary data.</text>
</comment>
<evidence type="ECO:0000313" key="6">
    <source>
        <dbReference type="EMBL" id="KAF3047057.1"/>
    </source>
</evidence>
<dbReference type="Proteomes" id="UP000758155">
    <property type="component" value="Unassembled WGS sequence"/>
</dbReference>
<dbReference type="AlphaFoldDB" id="A0A9P4X0N6"/>
<proteinExistence type="predicted"/>
<dbReference type="SUPFAM" id="SSF52047">
    <property type="entry name" value="RNI-like"/>
    <property type="match status" value="1"/>
</dbReference>
<dbReference type="InterPro" id="IPR051788">
    <property type="entry name" value="MFS_Transporter"/>
</dbReference>
<dbReference type="EMBL" id="SWKV01000003">
    <property type="protein sequence ID" value="KAF3047057.1"/>
    <property type="molecule type" value="Genomic_DNA"/>
</dbReference>
<feature type="transmembrane region" description="Helical" evidence="5">
    <location>
        <begin position="47"/>
        <end position="68"/>
    </location>
</feature>
<evidence type="ECO:0000313" key="7">
    <source>
        <dbReference type="Proteomes" id="UP000758155"/>
    </source>
</evidence>